<reference evidence="1 2" key="1">
    <citation type="submission" date="2018-08" db="EMBL/GenBank/DDBJ databases">
        <title>Lysinibacillus sp. YLB-03 draft genome sequence.</title>
        <authorList>
            <person name="Yu L."/>
        </authorList>
    </citation>
    <scope>NUCLEOTIDE SEQUENCE [LARGE SCALE GENOMIC DNA]</scope>
    <source>
        <strain evidence="1 2">YLB-03</strain>
    </source>
</reference>
<dbReference type="Proteomes" id="UP000265692">
    <property type="component" value="Unassembled WGS sequence"/>
</dbReference>
<evidence type="ECO:0000313" key="1">
    <source>
        <dbReference type="EMBL" id="RHW34695.1"/>
    </source>
</evidence>
<name>A0A396S5C9_9BACL</name>
<protein>
    <submittedName>
        <fullName evidence="1">Uncharacterized protein</fullName>
    </submittedName>
</protein>
<sequence length="219" mass="25239">MKLFQVRKGQFVYYQNELHKVYAVKPMFKKSVHLIRLRDLTQVLASAPEIERYQPKETDSFIFNKKIFTLSKDRKAEVGDYILITNPNPDILDHYSLNSIEVVEKVESKGVITNEANGILHNEYLLMVPGSHDYSNPIQYKNMEHWAEQDADSETDALFSDLLPAIGDVYQKNDQNSPLETMVVAVHGTTVYLGNGLQVHQNELMDAEKWLFQYNLADQ</sequence>
<proteinExistence type="predicted"/>
<evidence type="ECO:0000313" key="2">
    <source>
        <dbReference type="Proteomes" id="UP000265692"/>
    </source>
</evidence>
<dbReference type="EMBL" id="QWEI01000008">
    <property type="protein sequence ID" value="RHW34695.1"/>
    <property type="molecule type" value="Genomic_DNA"/>
</dbReference>
<accession>A0A396S5C9</accession>
<dbReference type="AlphaFoldDB" id="A0A396S5C9"/>
<gene>
    <name evidence="1" type="ORF">D1B33_13675</name>
</gene>
<organism evidence="1 2">
    <name type="scientific">Ureibacillus yapensis</name>
    <dbReference type="NCBI Taxonomy" id="2304605"/>
    <lineage>
        <taxon>Bacteria</taxon>
        <taxon>Bacillati</taxon>
        <taxon>Bacillota</taxon>
        <taxon>Bacilli</taxon>
        <taxon>Bacillales</taxon>
        <taxon>Caryophanaceae</taxon>
        <taxon>Ureibacillus</taxon>
    </lineage>
</organism>
<comment type="caution">
    <text evidence="1">The sequence shown here is derived from an EMBL/GenBank/DDBJ whole genome shotgun (WGS) entry which is preliminary data.</text>
</comment>
<keyword evidence="2" id="KW-1185">Reference proteome</keyword>
<dbReference type="RefSeq" id="WP_118876962.1">
    <property type="nucleotide sequence ID" value="NZ_QWEI01000008.1"/>
</dbReference>
<dbReference type="OrthoDB" id="2835997at2"/>